<dbReference type="PANTHER" id="PTHR43143:SF1">
    <property type="entry name" value="SERINE_THREONINE-PROTEIN PHOSPHATASE CPPED1"/>
    <property type="match status" value="1"/>
</dbReference>
<evidence type="ECO:0000313" key="3">
    <source>
        <dbReference type="Proteomes" id="UP001235064"/>
    </source>
</evidence>
<proteinExistence type="predicted"/>
<keyword evidence="3" id="KW-1185">Reference proteome</keyword>
<evidence type="ECO:0000313" key="2">
    <source>
        <dbReference type="EMBL" id="MDL9978389.1"/>
    </source>
</evidence>
<feature type="domain" description="Calcineurin-like phosphoesterase" evidence="1">
    <location>
        <begin position="106"/>
        <end position="308"/>
    </location>
</feature>
<dbReference type="InterPro" id="IPR004843">
    <property type="entry name" value="Calcineurin-like_PHP"/>
</dbReference>
<dbReference type="Pfam" id="PF00149">
    <property type="entry name" value="Metallophos"/>
    <property type="match status" value="1"/>
</dbReference>
<dbReference type="Gene3D" id="3.60.21.10">
    <property type="match status" value="1"/>
</dbReference>
<protein>
    <submittedName>
        <fullName evidence="2">Metallophosphoesterase</fullName>
    </submittedName>
</protein>
<dbReference type="InterPro" id="IPR051918">
    <property type="entry name" value="STPP_CPPED1"/>
</dbReference>
<dbReference type="EMBL" id="JASXSZ010000001">
    <property type="protein sequence ID" value="MDL9978389.1"/>
    <property type="molecule type" value="Genomic_DNA"/>
</dbReference>
<gene>
    <name evidence="2" type="ORF">QSV35_03515</name>
</gene>
<comment type="caution">
    <text evidence="2">The sequence shown here is derived from an EMBL/GenBank/DDBJ whole genome shotgun (WGS) entry which is preliminary data.</text>
</comment>
<dbReference type="InterPro" id="IPR029052">
    <property type="entry name" value="Metallo-depent_PP-like"/>
</dbReference>
<name>A0ABT7MVB0_9MICO</name>
<reference evidence="2 3" key="1">
    <citation type="submission" date="2023-06" db="EMBL/GenBank/DDBJ databases">
        <title>Microbacterium sp. nov., isolated from a waste landfill.</title>
        <authorList>
            <person name="Wen W."/>
        </authorList>
    </citation>
    <scope>NUCLEOTIDE SEQUENCE [LARGE SCALE GENOMIC DNA]</scope>
    <source>
        <strain evidence="2 3">ASV49</strain>
    </source>
</reference>
<accession>A0ABT7MVB0</accession>
<evidence type="ECO:0000259" key="1">
    <source>
        <dbReference type="Pfam" id="PF00149"/>
    </source>
</evidence>
<dbReference type="SUPFAM" id="SSF56300">
    <property type="entry name" value="Metallo-dependent phosphatases"/>
    <property type="match status" value="1"/>
</dbReference>
<dbReference type="Proteomes" id="UP001235064">
    <property type="component" value="Unassembled WGS sequence"/>
</dbReference>
<dbReference type="RefSeq" id="WP_286286747.1">
    <property type="nucleotide sequence ID" value="NZ_JASXSZ010000001.1"/>
</dbReference>
<organism evidence="2 3">
    <name type="scientific">Microbacterium candidum</name>
    <dbReference type="NCBI Taxonomy" id="3041922"/>
    <lineage>
        <taxon>Bacteria</taxon>
        <taxon>Bacillati</taxon>
        <taxon>Actinomycetota</taxon>
        <taxon>Actinomycetes</taxon>
        <taxon>Micrococcales</taxon>
        <taxon>Microbacteriaceae</taxon>
        <taxon>Microbacterium</taxon>
    </lineage>
</organism>
<sequence length="370" mass="40213">MSAPLVTTPAVVMAPRADGFEVVWAVSRPARGWVEWDAGSRHGSARSDAFGMVPQGVEVLRVRVSGLAPGTAVRVRAVTEAADDRERHVGAWKTTHTLDAAASTARIAVWNDTHEHDDTLRRLDDVTPAADLLVWNGDVCNDWKRPDAFTSTVLHPAGRDITARRPLALVIGNHDVRGAWAHRLQEFVATPAGSPYWAARLGPVAAIGLHTGEDKPDAHPTFEGRVAFEALRAEQAEWLAETIRRPEIADAPFRIVFCHIPLRWVDETAPDYDDDGYDWFSRMSRDAWHDSLVAWGAQLVVSGHTHYPAFLPADALFPYAQLVAGGPDADPAAAEAATWIDLSADAAGLTATMVRLDGAVVHRVELPPLA</sequence>
<dbReference type="PANTHER" id="PTHR43143">
    <property type="entry name" value="METALLOPHOSPHOESTERASE, CALCINEURIN SUPERFAMILY"/>
    <property type="match status" value="1"/>
</dbReference>